<sequence>MKLALVTETYPPEINGVAMTLSQLVSGLRDKGHRVQVVRPLQTSEKGDPKTEPDTITVFGLPIPRYPDLRFGLPSRNRLIHAWQSNRPDIVHVATEGPLGLSAIRAAKSLGIPTTSTFHTNFHSYSEHYNAKFATRIVLAFLRWIHNQTRCTMAPTLELAKQLAAEGFRNMEVFGRGVNLKVFNPQARDENLRRTWGAAPDTPVFIHVSRLAAEKNYDLLQKAYSEIRYRRPDAKFVVIGSGPMEKKLKQDLPFATFPGSIPLENRPELARYYASADAFLYPSKTETYGNVATEAMASGNALVAFDYAAPAQHVRQGLTGLISALDDDAGFVASSLAVATDDSLREKLGQAAAAYAPAFDWQPIVDRFEAILLRTIAS</sequence>
<evidence type="ECO:0000259" key="1">
    <source>
        <dbReference type="Pfam" id="PF00534"/>
    </source>
</evidence>
<dbReference type="InterPro" id="IPR028098">
    <property type="entry name" value="Glyco_trans_4-like_N"/>
</dbReference>
<dbReference type="GO" id="GO:0016757">
    <property type="term" value="F:glycosyltransferase activity"/>
    <property type="evidence" value="ECO:0007669"/>
    <property type="project" value="InterPro"/>
</dbReference>
<dbReference type="EMBL" id="JACYFG010000006">
    <property type="protein sequence ID" value="MBD5778742.1"/>
    <property type="molecule type" value="Genomic_DNA"/>
</dbReference>
<feature type="domain" description="Glycosyl transferase family 1" evidence="1">
    <location>
        <begin position="190"/>
        <end position="353"/>
    </location>
</feature>
<reference evidence="3" key="1">
    <citation type="submission" date="2020-09" db="EMBL/GenBank/DDBJ databases">
        <title>Pelagicoccus enzymogenes sp. nov. with an EPS production, isolated from marine sediment.</title>
        <authorList>
            <person name="Feng X."/>
        </authorList>
    </citation>
    <scope>NUCLEOTIDE SEQUENCE</scope>
    <source>
        <strain evidence="3">NFK12</strain>
    </source>
</reference>
<protein>
    <submittedName>
        <fullName evidence="3">Glycosyltransferase family 1 protein</fullName>
    </submittedName>
</protein>
<organism evidence="3 4">
    <name type="scientific">Pelagicoccus enzymogenes</name>
    <dbReference type="NCBI Taxonomy" id="2773457"/>
    <lineage>
        <taxon>Bacteria</taxon>
        <taxon>Pseudomonadati</taxon>
        <taxon>Verrucomicrobiota</taxon>
        <taxon>Opitutia</taxon>
        <taxon>Puniceicoccales</taxon>
        <taxon>Pelagicoccaceae</taxon>
        <taxon>Pelagicoccus</taxon>
    </lineage>
</organism>
<dbReference type="InterPro" id="IPR050194">
    <property type="entry name" value="Glycosyltransferase_grp1"/>
</dbReference>
<accession>A0A927F5C3</accession>
<dbReference type="PANTHER" id="PTHR45947:SF3">
    <property type="entry name" value="SULFOQUINOVOSYL TRANSFERASE SQD2"/>
    <property type="match status" value="1"/>
</dbReference>
<dbReference type="CDD" id="cd03814">
    <property type="entry name" value="GT4-like"/>
    <property type="match status" value="1"/>
</dbReference>
<comment type="caution">
    <text evidence="3">The sequence shown here is derived from an EMBL/GenBank/DDBJ whole genome shotgun (WGS) entry which is preliminary data.</text>
</comment>
<dbReference type="Proteomes" id="UP000622317">
    <property type="component" value="Unassembled WGS sequence"/>
</dbReference>
<proteinExistence type="predicted"/>
<dbReference type="AlphaFoldDB" id="A0A927F5C3"/>
<evidence type="ECO:0000313" key="3">
    <source>
        <dbReference type="EMBL" id="MBD5778742.1"/>
    </source>
</evidence>
<evidence type="ECO:0000259" key="2">
    <source>
        <dbReference type="Pfam" id="PF13439"/>
    </source>
</evidence>
<dbReference type="Pfam" id="PF13439">
    <property type="entry name" value="Glyco_transf_4"/>
    <property type="match status" value="1"/>
</dbReference>
<evidence type="ECO:0000313" key="4">
    <source>
        <dbReference type="Proteomes" id="UP000622317"/>
    </source>
</evidence>
<dbReference type="Gene3D" id="3.40.50.2000">
    <property type="entry name" value="Glycogen Phosphorylase B"/>
    <property type="match status" value="2"/>
</dbReference>
<dbReference type="PANTHER" id="PTHR45947">
    <property type="entry name" value="SULFOQUINOVOSYL TRANSFERASE SQD2"/>
    <property type="match status" value="1"/>
</dbReference>
<dbReference type="RefSeq" id="WP_191615872.1">
    <property type="nucleotide sequence ID" value="NZ_JACYFG010000006.1"/>
</dbReference>
<dbReference type="Pfam" id="PF00534">
    <property type="entry name" value="Glycos_transf_1"/>
    <property type="match status" value="1"/>
</dbReference>
<dbReference type="SUPFAM" id="SSF53756">
    <property type="entry name" value="UDP-Glycosyltransferase/glycogen phosphorylase"/>
    <property type="match status" value="1"/>
</dbReference>
<feature type="domain" description="Glycosyltransferase subfamily 4-like N-terminal" evidence="2">
    <location>
        <begin position="14"/>
        <end position="181"/>
    </location>
</feature>
<dbReference type="InterPro" id="IPR001296">
    <property type="entry name" value="Glyco_trans_1"/>
</dbReference>
<gene>
    <name evidence="3" type="ORF">IEN85_04515</name>
</gene>
<name>A0A927F5C3_9BACT</name>
<keyword evidence="4" id="KW-1185">Reference proteome</keyword>